<dbReference type="Pfam" id="PF00528">
    <property type="entry name" value="BPD_transp_1"/>
    <property type="match status" value="1"/>
</dbReference>
<dbReference type="EMBL" id="MTLA01000262">
    <property type="protein sequence ID" value="OOP66829.1"/>
    <property type="molecule type" value="Genomic_DNA"/>
</dbReference>
<dbReference type="RefSeq" id="WP_078110950.1">
    <property type="nucleotide sequence ID" value="NZ_CP065424.1"/>
</dbReference>
<evidence type="ECO:0000256" key="3">
    <source>
        <dbReference type="ARBA" id="ARBA00022475"/>
    </source>
</evidence>
<feature type="transmembrane region" description="Helical" evidence="7">
    <location>
        <begin position="90"/>
        <end position="107"/>
    </location>
</feature>
<keyword evidence="4 7" id="KW-0812">Transmembrane</keyword>
<dbReference type="PANTHER" id="PTHR30465:SF0">
    <property type="entry name" value="OLIGOPEPTIDE TRANSPORT SYSTEM PERMEASE PROTEIN APPB"/>
    <property type="match status" value="1"/>
</dbReference>
<dbReference type="InterPro" id="IPR000515">
    <property type="entry name" value="MetI-like"/>
</dbReference>
<protein>
    <recommendedName>
        <fullName evidence="8">ABC transmembrane type-1 domain-containing protein</fullName>
    </recommendedName>
</protein>
<dbReference type="Proteomes" id="UP000189761">
    <property type="component" value="Unassembled WGS sequence"/>
</dbReference>
<keyword evidence="10" id="KW-1185">Reference proteome</keyword>
<evidence type="ECO:0000313" key="9">
    <source>
        <dbReference type="EMBL" id="OOP66829.1"/>
    </source>
</evidence>
<dbReference type="SUPFAM" id="SSF161098">
    <property type="entry name" value="MetI-like"/>
    <property type="match status" value="1"/>
</dbReference>
<dbReference type="GO" id="GO:0005886">
    <property type="term" value="C:plasma membrane"/>
    <property type="evidence" value="ECO:0007669"/>
    <property type="project" value="UniProtKB-SubCell"/>
</dbReference>
<dbReference type="GO" id="GO:0055085">
    <property type="term" value="P:transmembrane transport"/>
    <property type="evidence" value="ECO:0007669"/>
    <property type="project" value="InterPro"/>
</dbReference>
<dbReference type="PROSITE" id="PS50928">
    <property type="entry name" value="ABC_TM1"/>
    <property type="match status" value="1"/>
</dbReference>
<dbReference type="InterPro" id="IPR035906">
    <property type="entry name" value="MetI-like_sf"/>
</dbReference>
<feature type="transmembrane region" description="Helical" evidence="7">
    <location>
        <begin position="275"/>
        <end position="296"/>
    </location>
</feature>
<evidence type="ECO:0000256" key="6">
    <source>
        <dbReference type="ARBA" id="ARBA00023136"/>
    </source>
</evidence>
<dbReference type="AlphaFoldDB" id="A0A8E2LE37"/>
<dbReference type="Gene3D" id="1.10.3720.10">
    <property type="entry name" value="MetI-like"/>
    <property type="match status" value="1"/>
</dbReference>
<keyword evidence="2 7" id="KW-0813">Transport</keyword>
<evidence type="ECO:0000256" key="4">
    <source>
        <dbReference type="ARBA" id="ARBA00022692"/>
    </source>
</evidence>
<keyword evidence="6 7" id="KW-0472">Membrane</keyword>
<evidence type="ECO:0000256" key="1">
    <source>
        <dbReference type="ARBA" id="ARBA00004651"/>
    </source>
</evidence>
<gene>
    <name evidence="9" type="ORF">BWZ43_18980</name>
</gene>
<dbReference type="PANTHER" id="PTHR30465">
    <property type="entry name" value="INNER MEMBRANE ABC TRANSPORTER"/>
    <property type="match status" value="1"/>
</dbReference>
<sequence>MNIVKKILSQSILWLITFSLLVVFMLLPRDVEYESGEAENFIDAHYVYKIDSHIKQIKEFYHYITHNPGLGEYSDNITNLEHITDKVLKSMWIIIPALFLSLIVGIAKGIFDYWSKDKKASIIGKGSTWLFLSIPDLFIIISLQLSIIALYEMGWIPHIKIYGSDSIDNYIICILFLSIYPFFYVANITYTSFKEEESNDYIRTAKSKGIHTFKILYIHILKNCMPSILSHTNTVILYILSNLFIVERLTDFRGAAFYFWESVRYSPMFAVGQQFAFFPVDTIGFIFYFTIIIFFANTISNIVTGWTSPNRKADLEK</sequence>
<comment type="similarity">
    <text evidence="7">Belongs to the binding-protein-dependent transport system permease family.</text>
</comment>
<name>A0A8E2LE37_9BACI</name>
<keyword evidence="5 7" id="KW-1133">Transmembrane helix</keyword>
<feature type="domain" description="ABC transmembrane type-1" evidence="8">
    <location>
        <begin position="87"/>
        <end position="304"/>
    </location>
</feature>
<evidence type="ECO:0000256" key="5">
    <source>
        <dbReference type="ARBA" id="ARBA00022989"/>
    </source>
</evidence>
<proteinExistence type="inferred from homology"/>
<evidence type="ECO:0000259" key="8">
    <source>
        <dbReference type="PROSITE" id="PS50928"/>
    </source>
</evidence>
<dbReference type="CDD" id="cd06261">
    <property type="entry name" value="TM_PBP2"/>
    <property type="match status" value="1"/>
</dbReference>
<keyword evidence="3" id="KW-1003">Cell membrane</keyword>
<reference evidence="9 10" key="1">
    <citation type="submission" date="2017-01" db="EMBL/GenBank/DDBJ databases">
        <title>Draft genome sequence of Bacillus oleronius.</title>
        <authorList>
            <person name="Allam M."/>
        </authorList>
    </citation>
    <scope>NUCLEOTIDE SEQUENCE [LARGE SCALE GENOMIC DNA]</scope>
    <source>
        <strain evidence="9 10">DSM 9356</strain>
    </source>
</reference>
<feature type="transmembrane region" description="Helical" evidence="7">
    <location>
        <begin position="169"/>
        <end position="193"/>
    </location>
</feature>
<feature type="transmembrane region" description="Helical" evidence="7">
    <location>
        <begin position="7"/>
        <end position="27"/>
    </location>
</feature>
<comment type="caution">
    <text evidence="9">The sequence shown here is derived from an EMBL/GenBank/DDBJ whole genome shotgun (WGS) entry which is preliminary data.</text>
</comment>
<feature type="transmembrane region" description="Helical" evidence="7">
    <location>
        <begin position="128"/>
        <end position="149"/>
    </location>
</feature>
<organism evidence="9 10">
    <name type="scientific">Heyndrickxia oleronia</name>
    <dbReference type="NCBI Taxonomy" id="38875"/>
    <lineage>
        <taxon>Bacteria</taxon>
        <taxon>Bacillati</taxon>
        <taxon>Bacillota</taxon>
        <taxon>Bacilli</taxon>
        <taxon>Bacillales</taxon>
        <taxon>Bacillaceae</taxon>
        <taxon>Heyndrickxia</taxon>
    </lineage>
</organism>
<evidence type="ECO:0000256" key="7">
    <source>
        <dbReference type="RuleBase" id="RU363032"/>
    </source>
</evidence>
<evidence type="ECO:0000256" key="2">
    <source>
        <dbReference type="ARBA" id="ARBA00022448"/>
    </source>
</evidence>
<evidence type="ECO:0000313" key="10">
    <source>
        <dbReference type="Proteomes" id="UP000189761"/>
    </source>
</evidence>
<accession>A0A8E2LE37</accession>
<comment type="subcellular location">
    <subcellularLocation>
        <location evidence="1 7">Cell membrane</location>
        <topology evidence="1 7">Multi-pass membrane protein</topology>
    </subcellularLocation>
</comment>